<dbReference type="Gene3D" id="2.60.40.380">
    <property type="entry name" value="Purple acid phosphatase-like, N-terminal"/>
    <property type="match status" value="2"/>
</dbReference>
<evidence type="ECO:0000256" key="1">
    <source>
        <dbReference type="ARBA" id="ARBA00001947"/>
    </source>
</evidence>
<evidence type="ECO:0000313" key="16">
    <source>
        <dbReference type="EMBL" id="KAK3223823.1"/>
    </source>
</evidence>
<evidence type="ECO:0000259" key="13">
    <source>
        <dbReference type="Pfam" id="PF14008"/>
    </source>
</evidence>
<dbReference type="InterPro" id="IPR029052">
    <property type="entry name" value="Metallo-depent_PP-like"/>
</dbReference>
<dbReference type="EC" id="3.1.3.2" evidence="11"/>
<keyword evidence="6" id="KW-0964">Secreted</keyword>
<comment type="subunit">
    <text evidence="5">Homodimer.</text>
</comment>
<evidence type="ECO:0000256" key="2">
    <source>
        <dbReference type="ARBA" id="ARBA00001962"/>
    </source>
</evidence>
<dbReference type="GO" id="GO:0046872">
    <property type="term" value="F:metal ion binding"/>
    <property type="evidence" value="ECO:0007669"/>
    <property type="project" value="InterPro"/>
</dbReference>
<accession>A0AAE0ECY9</accession>
<dbReference type="InterPro" id="IPR040974">
    <property type="entry name" value="Fn3_PAP"/>
</dbReference>
<keyword evidence="9" id="KW-0408">Iron</keyword>
<comment type="caution">
    <text evidence="16">The sequence shown here is derived from an EMBL/GenBank/DDBJ whole genome shotgun (WGS) entry which is preliminary data.</text>
</comment>
<keyword evidence="11" id="KW-0378">Hydrolase</keyword>
<gene>
    <name evidence="16" type="ORF">Dsin_010848</name>
</gene>
<dbReference type="Pfam" id="PF17808">
    <property type="entry name" value="fn3_PAP"/>
    <property type="match status" value="1"/>
</dbReference>
<name>A0AAE0ECY9_9ROSI</name>
<dbReference type="CDD" id="cd00839">
    <property type="entry name" value="MPP_PAPs"/>
    <property type="match status" value="2"/>
</dbReference>
<comment type="subcellular location">
    <subcellularLocation>
        <location evidence="3">Secreted</location>
    </subcellularLocation>
</comment>
<protein>
    <recommendedName>
        <fullName evidence="11">Purple acid phosphatase</fullName>
        <ecNumber evidence="11">3.1.3.2</ecNumber>
    </recommendedName>
</protein>
<comment type="cofactor">
    <cofactor evidence="2">
        <name>Fe cation</name>
        <dbReference type="ChEBI" id="CHEBI:24875"/>
    </cofactor>
</comment>
<sequence length="1102" mass="123214">MILFVILFMFFDGSCCFSLHPLVVDSTIEHRNHTSISDFRVLNRRTLFECPDFNPYLQVNVSTTSDLSDEEFVTVTTGDISDLPLICHYPVKAQFVSNDPNYLGCKKKECNKYINGQCEMRLTWVSGDDQPQQVQYGDGNSETSQVSTFSKDDMCSSALTSPAVDFGWHDPGFIHTAVMTGLDPSSTFLLQLWKFKTPPAGGSDELKFLAFGDMGKAPLDPSAEHYIQPGSLLVTKAMADEVDSGNVDSIFHIGDISYATGFLVEWDFFLHLITPVASQVSYMTAIGNHERDYIGTGSVYTTPDSGGECGVAYETYFPMPTPAKDKPWYSIEQGPVHFTVISTEHEWSEDSEQYEWMKKDMASIDRSKTPWLIFTGHRPMYSSSKSSVDRKFVKAVEPLLLDNKVDLVLFGHVHNYERTCSVYGDKCLAMPRKDENGVDTYDHTNYSAPVQAVIGMAGFSLDKFPDHIHLQNQRVLDLISPMELSIFHVSKIFLVLLIFSSGFFSSSLSSTLLPSLIDTTIEHRNYTAISEFRLVNRRRLSLCHDSNPSIHINVSPGSNISDEETVTVTVTGVTNPSEDDWVAMISPSHADVSSCPLNALFYAQTGDISKLPLLCHYPVKAQFMKSDPDYLSCKKKDCSGSLSFHVINIRTDIGFVVFSGGFESPCILSRTSPINFANPKKPLYGHISSTDSTGTSMRLTWVSGDNATQQVQYGDGKTQTSQVSTFSQKNMCSSVLPSPAKDFGWHDPGFIHSAVMTGLQPSSNFSYRYGSESVGWSDQIQFRTPPAGGSDELRFLAYGDMGKAPRDNSTEHYIQPGSIPVTKAMADEVNNGNVDSIFHIGDISYATGFLVEWDYFLHLINPLASRVPYMTAIGNHERDYVDSGSLYITPDSGGECGVPYEAYFPMPTPAKDKPWYSIEQGPVHFTVISTEHNWFAKSEQYEWMKKDMASVDRSKTPWLVFTGHRPMYTSTQGLLNVDINFVKVVEPLLVENKVDLVLFGHVHNYERTCSVYKRKCLAMPTKDQQGIDTYDHSNYSAPVQAVIGMAGFKLDNFMLNEDWSLSRISKFGFLRGHATKKELKLELVNADTRQVEDSFRIIRNAR</sequence>
<dbReference type="AlphaFoldDB" id="A0AAE0ECY9"/>
<proteinExistence type="inferred from homology"/>
<evidence type="ECO:0000256" key="11">
    <source>
        <dbReference type="RuleBase" id="RU361203"/>
    </source>
</evidence>
<dbReference type="Pfam" id="PF00149">
    <property type="entry name" value="Metallophos"/>
    <property type="match status" value="2"/>
</dbReference>
<evidence type="ECO:0000313" key="17">
    <source>
        <dbReference type="Proteomes" id="UP001281410"/>
    </source>
</evidence>
<dbReference type="InterPro" id="IPR015914">
    <property type="entry name" value="PAPs_N"/>
</dbReference>
<evidence type="ECO:0000259" key="12">
    <source>
        <dbReference type="Pfam" id="PF00149"/>
    </source>
</evidence>
<evidence type="ECO:0000256" key="10">
    <source>
        <dbReference type="ARBA" id="ARBA00023180"/>
    </source>
</evidence>
<feature type="signal peptide" evidence="11">
    <location>
        <begin position="1"/>
        <end position="16"/>
    </location>
</feature>
<comment type="cofactor">
    <cofactor evidence="1">
        <name>Zn(2+)</name>
        <dbReference type="ChEBI" id="CHEBI:29105"/>
    </cofactor>
</comment>
<dbReference type="PANTHER" id="PTHR45778">
    <property type="entry name" value="PURPLE ACID PHOSPHATASE-RELATED"/>
    <property type="match status" value="1"/>
</dbReference>
<dbReference type="Proteomes" id="UP001281410">
    <property type="component" value="Unassembled WGS sequence"/>
</dbReference>
<keyword evidence="7 11" id="KW-0732">Signal</keyword>
<dbReference type="InterPro" id="IPR008963">
    <property type="entry name" value="Purple_acid_Pase-like_N"/>
</dbReference>
<evidence type="ECO:0000256" key="6">
    <source>
        <dbReference type="ARBA" id="ARBA00022525"/>
    </source>
</evidence>
<feature type="domain" description="Purple acid phosphatase N-terminal" evidence="14">
    <location>
        <begin position="684"/>
        <end position="784"/>
    </location>
</feature>
<feature type="domain" description="Calcineurin-like phosphoesterase" evidence="12">
    <location>
        <begin position="793"/>
        <end position="1005"/>
    </location>
</feature>
<dbReference type="InterPro" id="IPR025733">
    <property type="entry name" value="PAPs_C"/>
</dbReference>
<dbReference type="PANTHER" id="PTHR45778:SF3">
    <property type="entry name" value="PURPLE ACID PHOSPHATASE"/>
    <property type="match status" value="1"/>
</dbReference>
<dbReference type="Gene3D" id="3.60.21.10">
    <property type="match status" value="2"/>
</dbReference>
<evidence type="ECO:0000256" key="3">
    <source>
        <dbReference type="ARBA" id="ARBA00004613"/>
    </source>
</evidence>
<comment type="catalytic activity">
    <reaction evidence="11">
        <text>a phosphate monoester + H2O = an alcohol + phosphate</text>
        <dbReference type="Rhea" id="RHEA:15017"/>
        <dbReference type="ChEBI" id="CHEBI:15377"/>
        <dbReference type="ChEBI" id="CHEBI:30879"/>
        <dbReference type="ChEBI" id="CHEBI:43474"/>
        <dbReference type="ChEBI" id="CHEBI:67140"/>
        <dbReference type="EC" id="3.1.3.2"/>
    </reaction>
</comment>
<feature type="chain" id="PRO_5041780905" description="Purple acid phosphatase" evidence="11">
    <location>
        <begin position="17"/>
        <end position="1102"/>
    </location>
</feature>
<dbReference type="GO" id="GO:0003993">
    <property type="term" value="F:acid phosphatase activity"/>
    <property type="evidence" value="ECO:0007669"/>
    <property type="project" value="UniProtKB-EC"/>
</dbReference>
<feature type="domain" description="Calcineurin-like phosphoesterase" evidence="12">
    <location>
        <begin position="206"/>
        <end position="416"/>
    </location>
</feature>
<evidence type="ECO:0000256" key="8">
    <source>
        <dbReference type="ARBA" id="ARBA00022833"/>
    </source>
</evidence>
<dbReference type="Pfam" id="PF16656">
    <property type="entry name" value="Pur_ac_phosph_N"/>
    <property type="match status" value="1"/>
</dbReference>
<dbReference type="InterPro" id="IPR041792">
    <property type="entry name" value="MPP_PAP"/>
</dbReference>
<dbReference type="InterPro" id="IPR004843">
    <property type="entry name" value="Calcineurin-like_PHP"/>
</dbReference>
<dbReference type="SUPFAM" id="SSF49363">
    <property type="entry name" value="Purple acid phosphatase, N-terminal domain"/>
    <property type="match status" value="2"/>
</dbReference>
<keyword evidence="10" id="KW-0325">Glycoprotein</keyword>
<dbReference type="SUPFAM" id="SSF56300">
    <property type="entry name" value="Metallo-dependent phosphatases"/>
    <property type="match status" value="2"/>
</dbReference>
<feature type="domain" description="Purple acid phosphatase Fn3-like" evidence="15">
    <location>
        <begin position="557"/>
        <end position="678"/>
    </location>
</feature>
<organism evidence="16 17">
    <name type="scientific">Dipteronia sinensis</name>
    <dbReference type="NCBI Taxonomy" id="43782"/>
    <lineage>
        <taxon>Eukaryota</taxon>
        <taxon>Viridiplantae</taxon>
        <taxon>Streptophyta</taxon>
        <taxon>Embryophyta</taxon>
        <taxon>Tracheophyta</taxon>
        <taxon>Spermatophyta</taxon>
        <taxon>Magnoliopsida</taxon>
        <taxon>eudicotyledons</taxon>
        <taxon>Gunneridae</taxon>
        <taxon>Pentapetalae</taxon>
        <taxon>rosids</taxon>
        <taxon>malvids</taxon>
        <taxon>Sapindales</taxon>
        <taxon>Sapindaceae</taxon>
        <taxon>Hippocastanoideae</taxon>
        <taxon>Acereae</taxon>
        <taxon>Dipteronia</taxon>
    </lineage>
</organism>
<dbReference type="EMBL" id="JANJYJ010000003">
    <property type="protein sequence ID" value="KAK3223823.1"/>
    <property type="molecule type" value="Genomic_DNA"/>
</dbReference>
<evidence type="ECO:0000256" key="4">
    <source>
        <dbReference type="ARBA" id="ARBA00008723"/>
    </source>
</evidence>
<keyword evidence="17" id="KW-1185">Reference proteome</keyword>
<dbReference type="GO" id="GO:0005576">
    <property type="term" value="C:extracellular region"/>
    <property type="evidence" value="ECO:0007669"/>
    <property type="project" value="UniProtKB-SubCell"/>
</dbReference>
<evidence type="ECO:0000259" key="15">
    <source>
        <dbReference type="Pfam" id="PF17808"/>
    </source>
</evidence>
<comment type="similarity">
    <text evidence="4 11">Belongs to the metallophosphoesterase superfamily. Purple acid phosphatase family.</text>
</comment>
<evidence type="ECO:0000256" key="7">
    <source>
        <dbReference type="ARBA" id="ARBA00022729"/>
    </source>
</evidence>
<evidence type="ECO:0000259" key="14">
    <source>
        <dbReference type="Pfam" id="PF16656"/>
    </source>
</evidence>
<dbReference type="Pfam" id="PF14008">
    <property type="entry name" value="Metallophos_C"/>
    <property type="match status" value="1"/>
</dbReference>
<feature type="domain" description="Purple acid phosphatase C-terminal" evidence="13">
    <location>
        <begin position="1037"/>
        <end position="1094"/>
    </location>
</feature>
<reference evidence="16" key="1">
    <citation type="journal article" date="2023" name="Plant J.">
        <title>Genome sequences and population genomics provide insights into the demographic history, inbreeding, and mutation load of two 'living fossil' tree species of Dipteronia.</title>
        <authorList>
            <person name="Feng Y."/>
            <person name="Comes H.P."/>
            <person name="Chen J."/>
            <person name="Zhu S."/>
            <person name="Lu R."/>
            <person name="Zhang X."/>
            <person name="Li P."/>
            <person name="Qiu J."/>
            <person name="Olsen K.M."/>
            <person name="Qiu Y."/>
        </authorList>
    </citation>
    <scope>NUCLEOTIDE SEQUENCE</scope>
    <source>
        <strain evidence="16">NBL</strain>
    </source>
</reference>
<evidence type="ECO:0000256" key="5">
    <source>
        <dbReference type="ARBA" id="ARBA00011738"/>
    </source>
</evidence>
<keyword evidence="8" id="KW-0862">Zinc</keyword>
<evidence type="ECO:0000256" key="9">
    <source>
        <dbReference type="ARBA" id="ARBA00023004"/>
    </source>
</evidence>